<dbReference type="InterPro" id="IPR001791">
    <property type="entry name" value="Laminin_G"/>
</dbReference>
<dbReference type="SMART" id="SM00282">
    <property type="entry name" value="LamG"/>
    <property type="match status" value="2"/>
</dbReference>
<dbReference type="PANTHER" id="PTHR15036">
    <property type="entry name" value="PIKACHURIN-LIKE PROTEIN"/>
    <property type="match status" value="1"/>
</dbReference>
<feature type="domain" description="Laminin G" evidence="2">
    <location>
        <begin position="106"/>
        <end position="297"/>
    </location>
</feature>
<accession>A0ABR1C876</accession>
<comment type="caution">
    <text evidence="1">Lacks conserved residue(s) required for the propagation of feature annotation.</text>
</comment>
<protein>
    <recommendedName>
        <fullName evidence="2">Laminin G domain-containing protein</fullName>
    </recommendedName>
</protein>
<dbReference type="Pfam" id="PF00054">
    <property type="entry name" value="Laminin_G_1"/>
    <property type="match status" value="2"/>
</dbReference>
<evidence type="ECO:0000256" key="1">
    <source>
        <dbReference type="PROSITE-ProRule" id="PRU00122"/>
    </source>
</evidence>
<dbReference type="InterPro" id="IPR013320">
    <property type="entry name" value="ConA-like_dom_sf"/>
</dbReference>
<comment type="caution">
    <text evidence="3">The sequence shown here is derived from an EMBL/GenBank/DDBJ whole genome shotgun (WGS) entry which is preliminary data.</text>
</comment>
<dbReference type="PROSITE" id="PS50025">
    <property type="entry name" value="LAM_G_DOMAIN"/>
    <property type="match status" value="2"/>
</dbReference>
<proteinExistence type="predicted"/>
<dbReference type="Proteomes" id="UP001303046">
    <property type="component" value="Unassembled WGS sequence"/>
</dbReference>
<dbReference type="CDD" id="cd00110">
    <property type="entry name" value="LamG"/>
    <property type="match status" value="2"/>
</dbReference>
<dbReference type="InterPro" id="IPR050372">
    <property type="entry name" value="Neurexin-related_CASP"/>
</dbReference>
<evidence type="ECO:0000313" key="3">
    <source>
        <dbReference type="EMBL" id="KAK6734709.1"/>
    </source>
</evidence>
<dbReference type="EMBL" id="JAVFWL010000002">
    <property type="protein sequence ID" value="KAK6734709.1"/>
    <property type="molecule type" value="Genomic_DNA"/>
</dbReference>
<reference evidence="3 4" key="1">
    <citation type="submission" date="2023-08" db="EMBL/GenBank/DDBJ databases">
        <title>A Necator americanus chromosomal reference genome.</title>
        <authorList>
            <person name="Ilik V."/>
            <person name="Petrzelkova K.J."/>
            <person name="Pardy F."/>
            <person name="Fuh T."/>
            <person name="Niatou-Singa F.S."/>
            <person name="Gouil Q."/>
            <person name="Baker L."/>
            <person name="Ritchie M.E."/>
            <person name="Jex A.R."/>
            <person name="Gazzola D."/>
            <person name="Li H."/>
            <person name="Toshio Fujiwara R."/>
            <person name="Zhan B."/>
            <person name="Aroian R.V."/>
            <person name="Pafco B."/>
            <person name="Schwarz E.M."/>
        </authorList>
    </citation>
    <scope>NUCLEOTIDE SEQUENCE [LARGE SCALE GENOMIC DNA]</scope>
    <source>
        <strain evidence="3 4">Aroian</strain>
        <tissue evidence="3">Whole animal</tissue>
    </source>
</reference>
<feature type="domain" description="Laminin G" evidence="2">
    <location>
        <begin position="311"/>
        <end position="486"/>
    </location>
</feature>
<dbReference type="SUPFAM" id="SSF49899">
    <property type="entry name" value="Concanavalin A-like lectins/glucanases"/>
    <property type="match status" value="2"/>
</dbReference>
<evidence type="ECO:0000259" key="2">
    <source>
        <dbReference type="PROSITE" id="PS50025"/>
    </source>
</evidence>
<evidence type="ECO:0000313" key="4">
    <source>
        <dbReference type="Proteomes" id="UP001303046"/>
    </source>
</evidence>
<keyword evidence="4" id="KW-1185">Reference proteome</keyword>
<organism evidence="3 4">
    <name type="scientific">Necator americanus</name>
    <name type="common">Human hookworm</name>
    <dbReference type="NCBI Taxonomy" id="51031"/>
    <lineage>
        <taxon>Eukaryota</taxon>
        <taxon>Metazoa</taxon>
        <taxon>Ecdysozoa</taxon>
        <taxon>Nematoda</taxon>
        <taxon>Chromadorea</taxon>
        <taxon>Rhabditida</taxon>
        <taxon>Rhabditina</taxon>
        <taxon>Rhabditomorpha</taxon>
        <taxon>Strongyloidea</taxon>
        <taxon>Ancylostomatidae</taxon>
        <taxon>Bunostominae</taxon>
        <taxon>Necator</taxon>
    </lineage>
</organism>
<dbReference type="PANTHER" id="PTHR15036:SF85">
    <property type="entry name" value="SP2353, ISOFORM A"/>
    <property type="match status" value="1"/>
</dbReference>
<dbReference type="Gene3D" id="2.60.120.200">
    <property type="match status" value="2"/>
</dbReference>
<name>A0ABR1C876_NECAM</name>
<sequence length="492" mass="54903">MRKYFAIQVSKAHSFGQIVLYSSERVKLGFTENVALTWRGKVASLKVGGSVTSLSVANEDEILTELTIGERRGLSFSGRIIQLSVNGRDLQRKDLKSDLSLRDMYVSPVMFENGTFIHLPNIDVEFRSKLQIRLSFNPSSKKGVIFMMDCFLRKDNRRSYLALILNHSRPHFFWDFGSGPVSLSAETPSVASWTAVKFTMTSSAANMHLNENAAGSRSFKAEGEQFAFGNCSVFLGGVPDAHLLPKELQHHANAFAGEIKQLTINERPFQLHQNILRYGISEKGSELVEHRRTSERCCAATVSKDADSTKMAAFFNGTEEYAYLSGGTTPVFSSNSSDFSFDFRAVSLDGAVWWESEWNGSDRKDFLIIHLRKGHVNVAVNLGNDSLKSVSTNKIVTRGKWHRVSVERREHRTTVSVDDKLTTIISSEGDTQLNTNGLVYLGGRIGDAKRHRIRGTFVGCIRRVKIRGIYVDLFEDVVSSAIPSHCQPDIEG</sequence>
<gene>
    <name evidence="3" type="primary">Necator_chrII.g5899</name>
    <name evidence="3" type="ORF">RB195_018106</name>
</gene>